<evidence type="ECO:0008006" key="10">
    <source>
        <dbReference type="Google" id="ProtNLM"/>
    </source>
</evidence>
<dbReference type="GO" id="GO:0009706">
    <property type="term" value="C:chloroplast inner membrane"/>
    <property type="evidence" value="ECO:0007669"/>
    <property type="project" value="UniProtKB-SubCell"/>
</dbReference>
<accession>A0A0G4I6W9</accession>
<sequence>MKSHSVSSSSTPASEDSSEREREREREGEELRHKERGGLSGKKNKNKKKKSKKEDRRYCVVPLEVGHGIEMSSSSSGANITAAAASDRETLPFVTPSPNSTHHKKRHPPKASAQNHAVSYGLIVSLGIVAWTLEAPASLDASVWHLFIIFLGTIATILVGLPLVVASLSALCLAVVTGTLTTKVALSGFSSEVVWLVIFAFFIAKALEVTGLGRRCCFVALAMFGRSSLGLAYAVALAETILGSAIPSNTARGAGIVLPILKPLLTDALGSDPVTGTEKKVGSYLVLSAWHSNCVSSSMFLTGCGVCALMAKLAKSTANLDISWWVWFSGSCVPGGVCALIVPYLLYLIYPPQQKDTRTAQQVAGERLAELGPVKWQELLTGATFVLLVVMWIVGDLAGLCDATTTALVGVSVLLLSGVLSVKDVVHEHAAFGILLWFPPLLVMADALTKGGMFDLIGSQISQTAEGFALSWPVVLVLTCLCFYYSHYVFASLTAHAAALYATFLTVCISAGAPALPSALALAYLSPLSGCVTQFSSGPAPSYFALGYVPLSDWWRYGFVISLLHVGVYLTVGMAWWKVLGLY</sequence>
<dbReference type="InterPro" id="IPR030676">
    <property type="entry name" value="CitT-rel"/>
</dbReference>
<proteinExistence type="inferred from homology"/>
<dbReference type="GO" id="GO:0022857">
    <property type="term" value="F:transmembrane transporter activity"/>
    <property type="evidence" value="ECO:0007669"/>
    <property type="project" value="InterPro"/>
</dbReference>
<feature type="compositionally biased region" description="Low complexity" evidence="7">
    <location>
        <begin position="1"/>
        <end position="15"/>
    </location>
</feature>
<feature type="transmembrane region" description="Helical" evidence="8">
    <location>
        <begin position="117"/>
        <end position="133"/>
    </location>
</feature>
<dbReference type="AlphaFoldDB" id="A0A0G4I6W9"/>
<feature type="compositionally biased region" description="Basic and acidic residues" evidence="7">
    <location>
        <begin position="17"/>
        <end position="37"/>
    </location>
</feature>
<organism evidence="9">
    <name type="scientific">Chromera velia CCMP2878</name>
    <dbReference type="NCBI Taxonomy" id="1169474"/>
    <lineage>
        <taxon>Eukaryota</taxon>
        <taxon>Sar</taxon>
        <taxon>Alveolata</taxon>
        <taxon>Colpodellida</taxon>
        <taxon>Chromeraceae</taxon>
        <taxon>Chromera</taxon>
    </lineage>
</organism>
<feature type="transmembrane region" description="Helical" evidence="8">
    <location>
        <begin position="554"/>
        <end position="577"/>
    </location>
</feature>
<feature type="transmembrane region" description="Helical" evidence="8">
    <location>
        <begin position="145"/>
        <end position="178"/>
    </location>
</feature>
<comment type="subcellular location">
    <subcellularLocation>
        <location evidence="1">Plastid</location>
        <location evidence="1">Chloroplast inner membrane</location>
        <topology evidence="1">Multi-pass membrane protein</topology>
    </subcellularLocation>
</comment>
<evidence type="ECO:0000256" key="5">
    <source>
        <dbReference type="ARBA" id="ARBA00022989"/>
    </source>
</evidence>
<dbReference type="VEuPathDB" id="CryptoDB:Cvel_1916"/>
<name>A0A0G4I6W9_9ALVE</name>
<evidence type="ECO:0000256" key="2">
    <source>
        <dbReference type="ARBA" id="ARBA00007349"/>
    </source>
</evidence>
<feature type="compositionally biased region" description="Basic residues" evidence="7">
    <location>
        <begin position="42"/>
        <end position="51"/>
    </location>
</feature>
<keyword evidence="4" id="KW-0934">Plastid</keyword>
<evidence type="ECO:0000256" key="1">
    <source>
        <dbReference type="ARBA" id="ARBA00004478"/>
    </source>
</evidence>
<feature type="transmembrane region" description="Helical" evidence="8">
    <location>
        <begin position="498"/>
        <end position="525"/>
    </location>
</feature>
<evidence type="ECO:0000256" key="3">
    <source>
        <dbReference type="ARBA" id="ARBA00022692"/>
    </source>
</evidence>
<dbReference type="InterPro" id="IPR001898">
    <property type="entry name" value="SLC13A/DASS"/>
</dbReference>
<dbReference type="NCBIfam" id="TIGR00785">
    <property type="entry name" value="dass"/>
    <property type="match status" value="1"/>
</dbReference>
<keyword evidence="3 8" id="KW-0812">Transmembrane</keyword>
<feature type="transmembrane region" description="Helical" evidence="8">
    <location>
        <begin position="324"/>
        <end position="350"/>
    </location>
</feature>
<comment type="similarity">
    <text evidence="2">Belongs to the SLC13A/DASS transporter (TC 2.A.47) family. DIT1 subfamily.</text>
</comment>
<keyword evidence="4" id="KW-1001">Plastid inner membrane</keyword>
<evidence type="ECO:0000256" key="8">
    <source>
        <dbReference type="SAM" id="Phobius"/>
    </source>
</evidence>
<feature type="transmembrane region" description="Helical" evidence="8">
    <location>
        <begin position="184"/>
        <end position="204"/>
    </location>
</feature>
<feature type="transmembrane region" description="Helical" evidence="8">
    <location>
        <begin position="216"/>
        <end position="238"/>
    </location>
</feature>
<evidence type="ECO:0000256" key="6">
    <source>
        <dbReference type="ARBA" id="ARBA00023136"/>
    </source>
</evidence>
<dbReference type="PANTHER" id="PTHR42826">
    <property type="entry name" value="DICARBOXYLATE TRANSPORTER 2.1, CHLOROPLASTIC"/>
    <property type="match status" value="1"/>
</dbReference>
<feature type="region of interest" description="Disordered" evidence="7">
    <location>
        <begin position="1"/>
        <end position="55"/>
    </location>
</feature>
<dbReference type="EMBL" id="CDMZ01005332">
    <property type="protein sequence ID" value="CEM52694.1"/>
    <property type="molecule type" value="Genomic_DNA"/>
</dbReference>
<reference evidence="9" key="1">
    <citation type="submission" date="2014-11" db="EMBL/GenBank/DDBJ databases">
        <authorList>
            <person name="Otto D Thomas"/>
            <person name="Naeem Raeece"/>
        </authorList>
    </citation>
    <scope>NUCLEOTIDE SEQUENCE</scope>
</reference>
<feature type="transmembrane region" description="Helical" evidence="8">
    <location>
        <begin position="468"/>
        <end position="486"/>
    </location>
</feature>
<dbReference type="Pfam" id="PF00939">
    <property type="entry name" value="Na_sulph_symp"/>
    <property type="match status" value="1"/>
</dbReference>
<keyword evidence="6 8" id="KW-0472">Membrane</keyword>
<keyword evidence="5 8" id="KW-1133">Transmembrane helix</keyword>
<evidence type="ECO:0000313" key="9">
    <source>
        <dbReference type="EMBL" id="CEM52694.1"/>
    </source>
</evidence>
<protein>
    <recommendedName>
        <fullName evidence="10">Citrate transporter-like domain-containing protein</fullName>
    </recommendedName>
</protein>
<gene>
    <name evidence="9" type="ORF">Cvel_1916</name>
</gene>
<feature type="region of interest" description="Disordered" evidence="7">
    <location>
        <begin position="87"/>
        <end position="112"/>
    </location>
</feature>
<evidence type="ECO:0000256" key="7">
    <source>
        <dbReference type="SAM" id="MobiDB-lite"/>
    </source>
</evidence>
<feature type="transmembrane region" description="Helical" evidence="8">
    <location>
        <begin position="404"/>
        <end position="422"/>
    </location>
</feature>
<feature type="transmembrane region" description="Helical" evidence="8">
    <location>
        <begin position="429"/>
        <end position="448"/>
    </location>
</feature>
<feature type="transmembrane region" description="Helical" evidence="8">
    <location>
        <begin position="379"/>
        <end position="398"/>
    </location>
</feature>
<evidence type="ECO:0000256" key="4">
    <source>
        <dbReference type="ARBA" id="ARBA00022780"/>
    </source>
</evidence>